<feature type="region of interest" description="Disordered" evidence="10">
    <location>
        <begin position="1"/>
        <end position="66"/>
    </location>
</feature>
<dbReference type="GO" id="GO:0005829">
    <property type="term" value="C:cytosol"/>
    <property type="evidence" value="ECO:0007669"/>
    <property type="project" value="TreeGrafter"/>
</dbReference>
<dbReference type="Pfam" id="PF02108">
    <property type="entry name" value="FliH"/>
    <property type="match status" value="1"/>
</dbReference>
<organism evidence="12 13">
    <name type="scientific">Alteromonas genovensis</name>
    <dbReference type="NCBI Taxonomy" id="471225"/>
    <lineage>
        <taxon>Bacteria</taxon>
        <taxon>Pseudomonadati</taxon>
        <taxon>Pseudomonadota</taxon>
        <taxon>Gammaproteobacteria</taxon>
        <taxon>Alteromonadales</taxon>
        <taxon>Alteromonadaceae</taxon>
        <taxon>Alteromonas/Salinimonas group</taxon>
        <taxon>Alteromonas</taxon>
    </lineage>
</organism>
<dbReference type="EMBL" id="JAAAWO010000002">
    <property type="protein sequence ID" value="NDW14697.1"/>
    <property type="molecule type" value="Genomic_DNA"/>
</dbReference>
<evidence type="ECO:0000256" key="4">
    <source>
        <dbReference type="ARBA" id="ARBA00016507"/>
    </source>
</evidence>
<evidence type="ECO:0000256" key="7">
    <source>
        <dbReference type="ARBA" id="ARBA00022795"/>
    </source>
</evidence>
<dbReference type="AlphaFoldDB" id="A0A6N9TBM3"/>
<keyword evidence="7" id="KW-1005">Bacterial flagellum biogenesis</keyword>
<dbReference type="PRINTS" id="PR01003">
    <property type="entry name" value="FLGFLIH"/>
</dbReference>
<evidence type="ECO:0000256" key="9">
    <source>
        <dbReference type="ARBA" id="ARBA00023225"/>
    </source>
</evidence>
<dbReference type="GO" id="GO:0003774">
    <property type="term" value="F:cytoskeletal motor activity"/>
    <property type="evidence" value="ECO:0007669"/>
    <property type="project" value="InterPro"/>
</dbReference>
<evidence type="ECO:0000256" key="5">
    <source>
        <dbReference type="ARBA" id="ARBA00022448"/>
    </source>
</evidence>
<comment type="function">
    <text evidence="1">Needed for flagellar regrowth and assembly.</text>
</comment>
<dbReference type="PANTHER" id="PTHR34982">
    <property type="entry name" value="YOP PROTEINS TRANSLOCATION PROTEIN L"/>
    <property type="match status" value="1"/>
</dbReference>
<comment type="caution">
    <text evidence="12">The sequence shown here is derived from an EMBL/GenBank/DDBJ whole genome shotgun (WGS) entry which is preliminary data.</text>
</comment>
<proteinExistence type="inferred from homology"/>
<gene>
    <name evidence="12" type="primary">fliH</name>
    <name evidence="12" type="ORF">GTQ48_04005</name>
</gene>
<comment type="similarity">
    <text evidence="3">Belongs to the FliH family.</text>
</comment>
<comment type="subcellular location">
    <subcellularLocation>
        <location evidence="2">Cytoplasm</location>
    </subcellularLocation>
</comment>
<keyword evidence="8" id="KW-0653">Protein transport</keyword>
<dbReference type="GO" id="GO:0015031">
    <property type="term" value="P:protein transport"/>
    <property type="evidence" value="ECO:0007669"/>
    <property type="project" value="UniProtKB-KW"/>
</dbReference>
<evidence type="ECO:0000313" key="13">
    <source>
        <dbReference type="Proteomes" id="UP000471381"/>
    </source>
</evidence>
<dbReference type="InterPro" id="IPR051472">
    <property type="entry name" value="T3SS_Stator/FliH"/>
</dbReference>
<evidence type="ECO:0000256" key="2">
    <source>
        <dbReference type="ARBA" id="ARBA00004496"/>
    </source>
</evidence>
<keyword evidence="5" id="KW-0813">Transport</keyword>
<keyword evidence="6" id="KW-0963">Cytoplasm</keyword>
<keyword evidence="13" id="KW-1185">Reference proteome</keyword>
<feature type="domain" description="Flagellar assembly protein FliH/Type III secretion system HrpE" evidence="11">
    <location>
        <begin position="121"/>
        <end position="246"/>
    </location>
</feature>
<evidence type="ECO:0000256" key="8">
    <source>
        <dbReference type="ARBA" id="ARBA00022927"/>
    </source>
</evidence>
<evidence type="ECO:0000313" key="12">
    <source>
        <dbReference type="EMBL" id="NDW14697.1"/>
    </source>
</evidence>
<reference evidence="12 13" key="1">
    <citation type="submission" date="2020-01" db="EMBL/GenBank/DDBJ databases">
        <title>Genomes of bacteria type strains.</title>
        <authorList>
            <person name="Chen J."/>
            <person name="Zhu S."/>
            <person name="Yang J."/>
        </authorList>
    </citation>
    <scope>NUCLEOTIDE SEQUENCE [LARGE SCALE GENOMIC DNA]</scope>
    <source>
        <strain evidence="12 13">LMG 24078</strain>
    </source>
</reference>
<dbReference type="PANTHER" id="PTHR34982:SF1">
    <property type="entry name" value="FLAGELLAR ASSEMBLY PROTEIN FLIH"/>
    <property type="match status" value="1"/>
</dbReference>
<evidence type="ECO:0000256" key="3">
    <source>
        <dbReference type="ARBA" id="ARBA00006602"/>
    </source>
</evidence>
<protein>
    <recommendedName>
        <fullName evidence="4">Flagellar assembly protein FliH</fullName>
    </recommendedName>
</protein>
<evidence type="ECO:0000256" key="6">
    <source>
        <dbReference type="ARBA" id="ARBA00022490"/>
    </source>
</evidence>
<dbReference type="Proteomes" id="UP000471381">
    <property type="component" value="Unassembled WGS sequence"/>
</dbReference>
<evidence type="ECO:0000256" key="1">
    <source>
        <dbReference type="ARBA" id="ARBA00003041"/>
    </source>
</evidence>
<dbReference type="NCBIfam" id="NF004270">
    <property type="entry name" value="PRK05687.2-1"/>
    <property type="match status" value="1"/>
</dbReference>
<evidence type="ECO:0000259" key="11">
    <source>
        <dbReference type="Pfam" id="PF02108"/>
    </source>
</evidence>
<sequence length="260" mass="28978">MSTNKGFSESEVSDAKKWDLPFVEDASAKKNDGTTNALNRRSDWKYEPPEEVEEISPPTADEIETIRQAAFDEGMSDGKAAGYEEGKAQGLEEGFNEGREKGHAEGLAQGLEEGQSQIATQTEQWQMLVDKLHDPLSQANDETRDQLVKLAVTLAKAVIKTEIDTNKSVIIQALSEGIKALPINQNEYQIHLHPDDITIVNEHFSEEEVEKKKWNLIAAPNMERGGCDIVTAQNAVDVSVERRCREVIERFLLNQGLNDD</sequence>
<keyword evidence="12" id="KW-0282">Flagellum</keyword>
<keyword evidence="12" id="KW-0966">Cell projection</keyword>
<dbReference type="GO" id="GO:0071973">
    <property type="term" value="P:bacterial-type flagellum-dependent cell motility"/>
    <property type="evidence" value="ECO:0007669"/>
    <property type="project" value="InterPro"/>
</dbReference>
<dbReference type="RefSeq" id="WP_163105277.1">
    <property type="nucleotide sequence ID" value="NZ_JAAAWO010000002.1"/>
</dbReference>
<keyword evidence="9" id="KW-1006">Bacterial flagellum protein export</keyword>
<evidence type="ECO:0000256" key="10">
    <source>
        <dbReference type="SAM" id="MobiDB-lite"/>
    </source>
</evidence>
<dbReference type="GO" id="GO:0009288">
    <property type="term" value="C:bacterial-type flagellum"/>
    <property type="evidence" value="ECO:0007669"/>
    <property type="project" value="InterPro"/>
</dbReference>
<dbReference type="GO" id="GO:0044781">
    <property type="term" value="P:bacterial-type flagellum organization"/>
    <property type="evidence" value="ECO:0007669"/>
    <property type="project" value="UniProtKB-KW"/>
</dbReference>
<dbReference type="InterPro" id="IPR018035">
    <property type="entry name" value="Flagellar_FliH/T3SS_HrpE"/>
</dbReference>
<keyword evidence="12" id="KW-0969">Cilium</keyword>
<dbReference type="InterPro" id="IPR000563">
    <property type="entry name" value="Flag_FliH"/>
</dbReference>
<accession>A0A6N9TBM3</accession>
<name>A0A6N9TBM3_9ALTE</name>